<dbReference type="EnsemblMetazoa" id="AATE006765-RA">
    <property type="protein sequence ID" value="AATE006765-PA.1"/>
    <property type="gene ID" value="AATE006765"/>
</dbReference>
<dbReference type="AlphaFoldDB" id="A0A182IWD8"/>
<dbReference type="VEuPathDB" id="VectorBase:AATE006765"/>
<protein>
    <submittedName>
        <fullName evidence="1">Uncharacterized protein</fullName>
    </submittedName>
</protein>
<organism evidence="1">
    <name type="scientific">Anopheles atroparvus</name>
    <name type="common">European mosquito</name>
    <dbReference type="NCBI Taxonomy" id="41427"/>
    <lineage>
        <taxon>Eukaryota</taxon>
        <taxon>Metazoa</taxon>
        <taxon>Ecdysozoa</taxon>
        <taxon>Arthropoda</taxon>
        <taxon>Hexapoda</taxon>
        <taxon>Insecta</taxon>
        <taxon>Pterygota</taxon>
        <taxon>Neoptera</taxon>
        <taxon>Endopterygota</taxon>
        <taxon>Diptera</taxon>
        <taxon>Nematocera</taxon>
        <taxon>Culicoidea</taxon>
        <taxon>Culicidae</taxon>
        <taxon>Anophelinae</taxon>
        <taxon>Anopheles</taxon>
    </lineage>
</organism>
<reference evidence="1" key="1">
    <citation type="submission" date="2022-08" db="UniProtKB">
        <authorList>
            <consortium name="EnsemblMetazoa"/>
        </authorList>
    </citation>
    <scope>IDENTIFICATION</scope>
    <source>
        <strain evidence="1">EBRO</strain>
    </source>
</reference>
<name>A0A182IWD8_ANOAO</name>
<sequence>MGVTMPTRCRVASYQMLLRMWPSSCARCSPIRRSTSGSSWSDLICCICSIESVVSFTRTSLARLMAACCVVKRLARNSVPPIAATMIAKPTSALGPMIHQSAASVTPMINGPDHIMCRSCISFTKVAVSLVSVELDTCGGTSRSMLSCPRRGVTPGIFGTERSADAADECAPLVPPPSMPPPLPLAPPSGVVPPSPPSALSRCQWSFQLLLDRVLLTLGGLVPSRTHAADHFRFVAGTARRHAGSTSQYLVCCQRAKVQMVVVCVLFLRLAPVLPAAAAVVAVLLRPVASAVLPPVRLSLLALVVFVRIRALLHVGPVEAGVRVGRLASLWIGLLFSPNELCDWDEYWCIGFTWCRAFFGVSPGPNTPANSSCGEWSGSCDINSDTGVKCCGVSGAGGGAMLKPFISLRSFWRFFFPPTPLPAPVAMAVFIPLFFRISTSSQRNAEMSCLISFTSSSVTPCDSAFRCSTVTYRRTRLRMMLWYRKSRSLACLTFR</sequence>
<accession>A0A182IWD8</accession>
<proteinExistence type="predicted"/>
<evidence type="ECO:0000313" key="1">
    <source>
        <dbReference type="EnsemblMetazoa" id="AATE006765-PA.1"/>
    </source>
</evidence>